<comment type="caution">
    <text evidence="1">The sequence shown here is derived from an EMBL/GenBank/DDBJ whole genome shotgun (WGS) entry which is preliminary data.</text>
</comment>
<accession>A0ACB6ZMZ1</accession>
<reference evidence="1" key="1">
    <citation type="submission" date="2019-10" db="EMBL/GenBank/DDBJ databases">
        <authorList>
            <consortium name="DOE Joint Genome Institute"/>
            <person name="Kuo A."/>
            <person name="Miyauchi S."/>
            <person name="Kiss E."/>
            <person name="Drula E."/>
            <person name="Kohler A."/>
            <person name="Sanchez-Garcia M."/>
            <person name="Andreopoulos B."/>
            <person name="Barry K.W."/>
            <person name="Bonito G."/>
            <person name="Buee M."/>
            <person name="Carver A."/>
            <person name="Chen C."/>
            <person name="Cichocki N."/>
            <person name="Clum A."/>
            <person name="Culley D."/>
            <person name="Crous P.W."/>
            <person name="Fauchery L."/>
            <person name="Girlanda M."/>
            <person name="Hayes R."/>
            <person name="Keri Z."/>
            <person name="Labutti K."/>
            <person name="Lipzen A."/>
            <person name="Lombard V."/>
            <person name="Magnuson J."/>
            <person name="Maillard F."/>
            <person name="Morin E."/>
            <person name="Murat C."/>
            <person name="Nolan M."/>
            <person name="Ohm R."/>
            <person name="Pangilinan J."/>
            <person name="Pereira M."/>
            <person name="Perotto S."/>
            <person name="Peter M."/>
            <person name="Riley R."/>
            <person name="Sitrit Y."/>
            <person name="Stielow B."/>
            <person name="Szollosi G."/>
            <person name="Zifcakova L."/>
            <person name="Stursova M."/>
            <person name="Spatafora J.W."/>
            <person name="Tedersoo L."/>
            <person name="Vaario L.-M."/>
            <person name="Yamada A."/>
            <person name="Yan M."/>
            <person name="Wang P."/>
            <person name="Xu J."/>
            <person name="Bruns T."/>
            <person name="Baldrian P."/>
            <person name="Vilgalys R."/>
            <person name="Henrissat B."/>
            <person name="Grigoriev I.V."/>
            <person name="Hibbett D."/>
            <person name="Nagy L.G."/>
            <person name="Martin F.M."/>
        </authorList>
    </citation>
    <scope>NUCLEOTIDE SEQUENCE</scope>
    <source>
        <strain evidence="1">P2</strain>
    </source>
</reference>
<proteinExistence type="predicted"/>
<sequence length="140" mass="16262">MTKSMSDPNTSPQPPLSQESPPIYRYRAKPFKDQQERFAYDIERKVLGPMPTEELLKEFFPLSCDLQIDFRKYRSNPHEIDFASVPLTEQGGNVDDKSGPRGCSEMPISEINHRARKVLSLCLILPMKRRLTPIHIRYKK</sequence>
<evidence type="ECO:0000313" key="1">
    <source>
        <dbReference type="EMBL" id="KAF9650773.1"/>
    </source>
</evidence>
<dbReference type="EMBL" id="MU117981">
    <property type="protein sequence ID" value="KAF9650773.1"/>
    <property type="molecule type" value="Genomic_DNA"/>
</dbReference>
<reference evidence="1" key="2">
    <citation type="journal article" date="2020" name="Nat. Commun.">
        <title>Large-scale genome sequencing of mycorrhizal fungi provides insights into the early evolution of symbiotic traits.</title>
        <authorList>
            <person name="Miyauchi S."/>
            <person name="Kiss E."/>
            <person name="Kuo A."/>
            <person name="Drula E."/>
            <person name="Kohler A."/>
            <person name="Sanchez-Garcia M."/>
            <person name="Morin E."/>
            <person name="Andreopoulos B."/>
            <person name="Barry K.W."/>
            <person name="Bonito G."/>
            <person name="Buee M."/>
            <person name="Carver A."/>
            <person name="Chen C."/>
            <person name="Cichocki N."/>
            <person name="Clum A."/>
            <person name="Culley D."/>
            <person name="Crous P.W."/>
            <person name="Fauchery L."/>
            <person name="Girlanda M."/>
            <person name="Hayes R.D."/>
            <person name="Keri Z."/>
            <person name="LaButti K."/>
            <person name="Lipzen A."/>
            <person name="Lombard V."/>
            <person name="Magnuson J."/>
            <person name="Maillard F."/>
            <person name="Murat C."/>
            <person name="Nolan M."/>
            <person name="Ohm R.A."/>
            <person name="Pangilinan J."/>
            <person name="Pereira M.F."/>
            <person name="Perotto S."/>
            <person name="Peter M."/>
            <person name="Pfister S."/>
            <person name="Riley R."/>
            <person name="Sitrit Y."/>
            <person name="Stielow J.B."/>
            <person name="Szollosi G."/>
            <person name="Zifcakova L."/>
            <person name="Stursova M."/>
            <person name="Spatafora J.W."/>
            <person name="Tedersoo L."/>
            <person name="Vaario L.M."/>
            <person name="Yamada A."/>
            <person name="Yan M."/>
            <person name="Wang P."/>
            <person name="Xu J."/>
            <person name="Bruns T."/>
            <person name="Baldrian P."/>
            <person name="Vilgalys R."/>
            <person name="Dunand C."/>
            <person name="Henrissat B."/>
            <person name="Grigoriev I.V."/>
            <person name="Hibbett D."/>
            <person name="Nagy L.G."/>
            <person name="Martin F.M."/>
        </authorList>
    </citation>
    <scope>NUCLEOTIDE SEQUENCE</scope>
    <source>
        <strain evidence="1">P2</strain>
    </source>
</reference>
<evidence type="ECO:0000313" key="2">
    <source>
        <dbReference type="Proteomes" id="UP000886501"/>
    </source>
</evidence>
<name>A0ACB6ZMZ1_THEGA</name>
<protein>
    <submittedName>
        <fullName evidence="1">Uncharacterized protein</fullName>
    </submittedName>
</protein>
<gene>
    <name evidence="1" type="ORF">BDM02DRAFT_1251659</name>
</gene>
<keyword evidence="2" id="KW-1185">Reference proteome</keyword>
<dbReference type="Proteomes" id="UP000886501">
    <property type="component" value="Unassembled WGS sequence"/>
</dbReference>
<organism evidence="1 2">
    <name type="scientific">Thelephora ganbajun</name>
    <name type="common">Ganba fungus</name>
    <dbReference type="NCBI Taxonomy" id="370292"/>
    <lineage>
        <taxon>Eukaryota</taxon>
        <taxon>Fungi</taxon>
        <taxon>Dikarya</taxon>
        <taxon>Basidiomycota</taxon>
        <taxon>Agaricomycotina</taxon>
        <taxon>Agaricomycetes</taxon>
        <taxon>Thelephorales</taxon>
        <taxon>Thelephoraceae</taxon>
        <taxon>Thelephora</taxon>
    </lineage>
</organism>